<dbReference type="Proteomes" id="UP000606900">
    <property type="component" value="Unassembled WGS sequence"/>
</dbReference>
<dbReference type="KEGG" id="mfc:BRM9_0485"/>
<reference evidence="7" key="4">
    <citation type="submission" date="2020-10" db="EMBL/GenBank/DDBJ databases">
        <title>Dehalococcoides mccartyi of a TCE/Cr reducing biochatode.</title>
        <authorList>
            <person name="Matturro B."/>
        </authorList>
    </citation>
    <scope>NUCLEOTIDE SEQUENCE</scope>
    <source>
        <strain evidence="7">Bin2</strain>
    </source>
</reference>
<dbReference type="KEGG" id="mfi:DSM1535_0466"/>
<dbReference type="EMBL" id="CP006933">
    <property type="protein sequence ID" value="AIS31308.1"/>
    <property type="molecule type" value="Genomic_DNA"/>
</dbReference>
<feature type="domain" description="CBS" evidence="3">
    <location>
        <begin position="11"/>
        <end position="68"/>
    </location>
</feature>
<reference evidence="6" key="3">
    <citation type="submission" date="2014-09" db="EMBL/GenBank/DDBJ databases">
        <authorList>
            <person name="Bishop-Lilly K.A."/>
            <person name="Broomall S.M."/>
            <person name="Chain P.S."/>
            <person name="Chertkov O."/>
            <person name="Coyne S.R."/>
            <person name="Daligault H.E."/>
            <person name="Davenport K.W."/>
            <person name="Erkkila T."/>
            <person name="Frey K.G."/>
            <person name="Gibbons H.S."/>
            <person name="Gu W."/>
            <person name="Jaissle J."/>
            <person name="Johnson S.L."/>
            <person name="Koroleva G.I."/>
            <person name="Ladner J.T."/>
            <person name="Lo C.-C."/>
            <person name="Minogue T.D."/>
            <person name="Munk C."/>
            <person name="Palacios G.F."/>
            <person name="Redden C.L."/>
            <person name="Rosenzweig C.N."/>
            <person name="Scholz M.B."/>
            <person name="Teshima H."/>
            <person name="Xu Y."/>
        </authorList>
    </citation>
    <scope>NUCLEOTIDE SEQUENCE</scope>
    <source>
        <strain evidence="6">Mb9</strain>
    </source>
</reference>
<keyword evidence="1" id="KW-0677">Repeat</keyword>
<dbReference type="CDD" id="cd17784">
    <property type="entry name" value="CBS_pair_Euryarchaeota"/>
    <property type="match status" value="1"/>
</dbReference>
<dbReference type="AlphaFoldDB" id="A0A090I6V5"/>
<dbReference type="PATRIC" id="fig|2162.10.peg.1590"/>
<dbReference type="InterPro" id="IPR046342">
    <property type="entry name" value="CBS_dom_sf"/>
</dbReference>
<proteinExistence type="predicted"/>
<keyword evidence="8" id="KW-1185">Reference proteome</keyword>
<keyword evidence="2" id="KW-0129">CBS domain</keyword>
<evidence type="ECO:0000313" key="4">
    <source>
        <dbReference type="EMBL" id="AIS31308.1"/>
    </source>
</evidence>
<dbReference type="Pfam" id="PF00571">
    <property type="entry name" value="CBS"/>
    <property type="match status" value="2"/>
</dbReference>
<evidence type="ECO:0000313" key="7">
    <source>
        <dbReference type="EMBL" id="MBF4475547.1"/>
    </source>
</evidence>
<dbReference type="EMBL" id="JADIIL010000034">
    <property type="protein sequence ID" value="MBF4475547.1"/>
    <property type="molecule type" value="Genomic_DNA"/>
</dbReference>
<dbReference type="EMBL" id="LN515531">
    <property type="protein sequence ID" value="CEA12827.1"/>
    <property type="molecule type" value="Genomic_DNA"/>
</dbReference>
<dbReference type="PANTHER" id="PTHR48108:SF33">
    <property type="entry name" value="METHYLATED PROTEIN MJ0556"/>
    <property type="match status" value="1"/>
</dbReference>
<evidence type="ECO:0000256" key="2">
    <source>
        <dbReference type="PROSITE-ProRule" id="PRU00703"/>
    </source>
</evidence>
<dbReference type="InterPro" id="IPR051462">
    <property type="entry name" value="CBS_domain-containing"/>
</dbReference>
<evidence type="ECO:0000313" key="6">
    <source>
        <dbReference type="EMBL" id="CEL25159.1"/>
    </source>
</evidence>
<dbReference type="GeneID" id="26739763"/>
<evidence type="ECO:0000259" key="3">
    <source>
        <dbReference type="PROSITE" id="PS51371"/>
    </source>
</evidence>
<reference evidence="4" key="1">
    <citation type="submission" date="2013-12" db="EMBL/GenBank/DDBJ databases">
        <title>The complete genome sequence of Methanobacterium sp. BRM9.</title>
        <authorList>
            <consortium name="Pastoral Greenhouse Gas Research Consortium"/>
            <person name="Kelly W.J."/>
            <person name="Leahy S.C."/>
            <person name="Perry R."/>
            <person name="Li D."/>
            <person name="Altermann E."/>
            <person name="Lambie S.C."/>
            <person name="Attwood G.T."/>
        </authorList>
    </citation>
    <scope>NUCLEOTIDE SEQUENCE [LARGE SCALE GENOMIC DNA]</scope>
    <source>
        <strain evidence="4">BRM9</strain>
    </source>
</reference>
<evidence type="ECO:0000313" key="8">
    <source>
        <dbReference type="Proteomes" id="UP000062768"/>
    </source>
</evidence>
<reference evidence="5" key="2">
    <citation type="submission" date="2014-08" db="EMBL/GenBank/DDBJ databases">
        <authorList>
            <person name="Wibberg D."/>
        </authorList>
    </citation>
    <scope>NUCLEOTIDE SEQUENCE</scope>
</reference>
<dbReference type="InterPro" id="IPR000644">
    <property type="entry name" value="CBS_dom"/>
</dbReference>
<dbReference type="Proteomes" id="UP000062768">
    <property type="component" value="Chromosome I"/>
</dbReference>
<dbReference type="SUPFAM" id="SSF54631">
    <property type="entry name" value="CBS-domain pair"/>
    <property type="match status" value="1"/>
</dbReference>
<name>A0A090I6V5_METFO</name>
<evidence type="ECO:0000313" key="5">
    <source>
        <dbReference type="EMBL" id="CEA12827.1"/>
    </source>
</evidence>
<dbReference type="Gene3D" id="3.10.580.10">
    <property type="entry name" value="CBS-domain"/>
    <property type="match status" value="1"/>
</dbReference>
<organism evidence="5">
    <name type="scientific">Methanobacterium formicicum</name>
    <dbReference type="NCBI Taxonomy" id="2162"/>
    <lineage>
        <taxon>Archaea</taxon>
        <taxon>Methanobacteriati</taxon>
        <taxon>Methanobacteriota</taxon>
        <taxon>Methanomada group</taxon>
        <taxon>Methanobacteria</taxon>
        <taxon>Methanobacteriales</taxon>
        <taxon>Methanobacteriaceae</taxon>
        <taxon>Methanobacterium</taxon>
    </lineage>
</organism>
<sequence>MLKKLKVKDVMSHEVVTVPPTEDVVFAFEKLMKHKISSLPVVNDDEKLVGIVTATDLGHNLILDKYELGTTVGEVMVQQVIYVSPEDNLVTAVRKMHEYGSDDGIINQLLVLDNHELVGIVSDGDIIRSLEV</sequence>
<evidence type="ECO:0000256" key="1">
    <source>
        <dbReference type="ARBA" id="ARBA00022737"/>
    </source>
</evidence>
<dbReference type="PROSITE" id="PS51371">
    <property type="entry name" value="CBS"/>
    <property type="match status" value="2"/>
</dbReference>
<dbReference type="SMART" id="SM00116">
    <property type="entry name" value="CBS"/>
    <property type="match status" value="2"/>
</dbReference>
<dbReference type="EMBL" id="LN734822">
    <property type="protein sequence ID" value="CEL25159.1"/>
    <property type="molecule type" value="Genomic_DNA"/>
</dbReference>
<gene>
    <name evidence="4" type="ORF">BRM9_0485</name>
    <name evidence="5" type="ORF">DSM1535_0466</name>
    <name evidence="7" type="ORF">ISP06_08820</name>
    <name evidence="6" type="ORF">MB9_1524</name>
</gene>
<feature type="domain" description="CBS" evidence="3">
    <location>
        <begin position="76"/>
        <end position="132"/>
    </location>
</feature>
<dbReference type="PANTHER" id="PTHR48108">
    <property type="entry name" value="CBS DOMAIN-CONTAINING PROTEIN CBSX2, CHLOROPLASTIC"/>
    <property type="match status" value="1"/>
</dbReference>
<dbReference type="OrthoDB" id="8919at2157"/>
<protein>
    <submittedName>
        <fullName evidence="4">CBS domain-containing protein</fullName>
    </submittedName>
    <submittedName>
        <fullName evidence="5">Signal transduction protein with CBS domains</fullName>
    </submittedName>
</protein>
<dbReference type="STRING" id="2162.BRM9_0485"/>
<accession>A0A090I6V5</accession>
<dbReference type="RefSeq" id="WP_048072115.1">
    <property type="nucleotide sequence ID" value="NZ_CALCVY010000008.1"/>
</dbReference>
<dbReference type="Proteomes" id="UP000029661">
    <property type="component" value="Chromosome"/>
</dbReference>